<dbReference type="STRING" id="292564.Cyagr_0985"/>
<dbReference type="PANTHER" id="PTHR36838">
    <property type="entry name" value="AUXIN EFFLUX CARRIER FAMILY PROTEIN"/>
    <property type="match status" value="1"/>
</dbReference>
<evidence type="ECO:0000256" key="1">
    <source>
        <dbReference type="ARBA" id="ARBA00004127"/>
    </source>
</evidence>
<evidence type="ECO:0000313" key="4">
    <source>
        <dbReference type="EMBL" id="AFY28167.1"/>
    </source>
</evidence>
<feature type="transmembrane region" description="Helical" evidence="3">
    <location>
        <begin position="183"/>
        <end position="200"/>
    </location>
</feature>
<keyword evidence="2" id="KW-0813">Transport</keyword>
<gene>
    <name evidence="4" type="ordered locus">Cyagr_0985</name>
</gene>
<proteinExistence type="predicted"/>
<dbReference type="InterPro" id="IPR038770">
    <property type="entry name" value="Na+/solute_symporter_sf"/>
</dbReference>
<dbReference type="GO" id="GO:0012505">
    <property type="term" value="C:endomembrane system"/>
    <property type="evidence" value="ECO:0007669"/>
    <property type="project" value="UniProtKB-SubCell"/>
</dbReference>
<evidence type="ECO:0000313" key="5">
    <source>
        <dbReference type="Proteomes" id="UP000010388"/>
    </source>
</evidence>
<feature type="transmembrane region" description="Helical" evidence="3">
    <location>
        <begin position="55"/>
        <end position="75"/>
    </location>
</feature>
<sequence length="314" mass="32650">MLRFLLELVPPLGVGLLLGMRFHGLPGRLAPPLITWGIPISLVALLLRSGFQVELLTAALMAAAASGLGLVLLRLPALGRCIPEGSLQLGCVVGNTAYWGLPVALALLPAEAIGFTIAFDLMATLITWSLGPLLVDRRASGVRRQLQVLATSPAMRGLALAVLLHLTPWSAVLAQWLWWPARLVVLVALALVGMRLGLMLRRRPAGTAGPAGGSALVAPLVGKLLVLPAAMLLLAVLLGLPSPLRDAVVLQAAAPTALSVLLLTEAAGTGQRPSPEAGGRQAVEAVATLVLWSTALALVSVPLWWWLLSGPLGS</sequence>
<dbReference type="EMBL" id="CP003495">
    <property type="protein sequence ID" value="AFY28167.1"/>
    <property type="molecule type" value="Genomic_DNA"/>
</dbReference>
<dbReference type="Proteomes" id="UP000010388">
    <property type="component" value="Chromosome"/>
</dbReference>
<keyword evidence="3" id="KW-0472">Membrane</keyword>
<dbReference type="OrthoDB" id="550873at2"/>
<feature type="transmembrane region" description="Helical" evidence="3">
    <location>
        <begin position="247"/>
        <end position="264"/>
    </location>
</feature>
<dbReference type="PANTHER" id="PTHR36838:SF1">
    <property type="entry name" value="SLR1864 PROTEIN"/>
    <property type="match status" value="1"/>
</dbReference>
<name>K9P417_CYAGP</name>
<evidence type="ECO:0000256" key="2">
    <source>
        <dbReference type="ARBA" id="ARBA00022448"/>
    </source>
</evidence>
<feature type="transmembrane region" description="Helical" evidence="3">
    <location>
        <begin position="285"/>
        <end position="307"/>
    </location>
</feature>
<keyword evidence="3" id="KW-1133">Transmembrane helix</keyword>
<dbReference type="Gene3D" id="1.20.1530.20">
    <property type="match status" value="1"/>
</dbReference>
<accession>K9P417</accession>
<feature type="transmembrane region" description="Helical" evidence="3">
    <location>
        <begin position="220"/>
        <end position="241"/>
    </location>
</feature>
<evidence type="ECO:0000256" key="3">
    <source>
        <dbReference type="SAM" id="Phobius"/>
    </source>
</evidence>
<feature type="transmembrane region" description="Helical" evidence="3">
    <location>
        <begin position="156"/>
        <end position="177"/>
    </location>
</feature>
<dbReference type="eggNOG" id="COG0679">
    <property type="taxonomic scope" value="Bacteria"/>
</dbReference>
<dbReference type="KEGG" id="cgc:Cyagr_0985"/>
<dbReference type="AlphaFoldDB" id="K9P417"/>
<reference evidence="5" key="1">
    <citation type="journal article" date="2013" name="Proc. Natl. Acad. Sci. U.S.A.">
        <title>Improving the coverage of the cyanobacterial phylum using diversity-driven genome sequencing.</title>
        <authorList>
            <person name="Shih P.M."/>
            <person name="Wu D."/>
            <person name="Latifi A."/>
            <person name="Axen S.D."/>
            <person name="Fewer D.P."/>
            <person name="Talla E."/>
            <person name="Calteau A."/>
            <person name="Cai F."/>
            <person name="Tandeau de Marsac N."/>
            <person name="Rippka R."/>
            <person name="Herdman M."/>
            <person name="Sivonen K."/>
            <person name="Coursin T."/>
            <person name="Laurent T."/>
            <person name="Goodwin L."/>
            <person name="Nolan M."/>
            <person name="Davenport K.W."/>
            <person name="Han C.S."/>
            <person name="Rubin E.M."/>
            <person name="Eisen J.A."/>
            <person name="Woyke T."/>
            <person name="Gugger M."/>
            <person name="Kerfeld C.A."/>
        </authorList>
    </citation>
    <scope>NUCLEOTIDE SEQUENCE [LARGE SCALE GENOMIC DNA]</scope>
    <source>
        <strain evidence="5">ATCC 27147 / PCC 6307</strain>
    </source>
</reference>
<dbReference type="HOGENOM" id="CLU_911725_0_0_3"/>
<feature type="transmembrane region" description="Helical" evidence="3">
    <location>
        <begin position="113"/>
        <end position="135"/>
    </location>
</feature>
<comment type="subcellular location">
    <subcellularLocation>
        <location evidence="1">Endomembrane system</location>
        <topology evidence="1">Multi-pass membrane protein</topology>
    </subcellularLocation>
</comment>
<dbReference type="PATRIC" id="fig|292564.3.peg.938"/>
<dbReference type="RefSeq" id="WP_015108621.1">
    <property type="nucleotide sequence ID" value="NC_019675.1"/>
</dbReference>
<keyword evidence="3" id="KW-0812">Transmembrane</keyword>
<protein>
    <submittedName>
        <fullName evidence="4">Putative permease</fullName>
    </submittedName>
</protein>
<organism evidence="4 5">
    <name type="scientific">Cyanobium gracile (strain ATCC 27147 / PCC 6307)</name>
    <dbReference type="NCBI Taxonomy" id="292564"/>
    <lineage>
        <taxon>Bacteria</taxon>
        <taxon>Bacillati</taxon>
        <taxon>Cyanobacteriota</taxon>
        <taxon>Cyanophyceae</taxon>
        <taxon>Synechococcales</taxon>
        <taxon>Prochlorococcaceae</taxon>
        <taxon>Cyanobium</taxon>
    </lineage>
</organism>
<feature type="transmembrane region" description="Helical" evidence="3">
    <location>
        <begin position="87"/>
        <end position="107"/>
    </location>
</feature>